<sequence length="132" mass="15928">MSNDWFTDDKQEEKFEQKQDVISGWGDDDNNGYKDDKFEKETVSEWADDNDNASCWHDNGDKETISEWLVDEEQPHQEELKVENFEEVSNRNTFYDVYKFEINSIFDGPKLFHQEHVKKTRERVDDDFKEEM</sequence>
<evidence type="ECO:0000313" key="2">
    <source>
        <dbReference type="EMBL" id="EOB12371.1"/>
    </source>
</evidence>
<dbReference type="EMBL" id="KB909364">
    <property type="protein sequence ID" value="EOB12371.1"/>
    <property type="molecule type" value="Genomic_DNA"/>
</dbReference>
<dbReference type="VEuPathDB" id="MicrosporidiaDB:NBO_456g0005"/>
<organism evidence="2 3">
    <name type="scientific">Nosema bombycis (strain CQ1 / CVCC 102059)</name>
    <name type="common">Microsporidian parasite</name>
    <name type="synonym">Pebrine of silkworm</name>
    <dbReference type="NCBI Taxonomy" id="578461"/>
    <lineage>
        <taxon>Eukaryota</taxon>
        <taxon>Fungi</taxon>
        <taxon>Fungi incertae sedis</taxon>
        <taxon>Microsporidia</taxon>
        <taxon>Nosematidae</taxon>
        <taxon>Nosema</taxon>
    </lineage>
</organism>
<protein>
    <submittedName>
        <fullName evidence="2">Uncharacterized protein</fullName>
    </submittedName>
</protein>
<name>R0KNW9_NOSB1</name>
<dbReference type="HOGENOM" id="CLU_158121_0_0_1"/>
<feature type="compositionally biased region" description="Basic and acidic residues" evidence="1">
    <location>
        <begin position="7"/>
        <end position="19"/>
    </location>
</feature>
<dbReference type="Proteomes" id="UP000016927">
    <property type="component" value="Unassembled WGS sequence"/>
</dbReference>
<evidence type="ECO:0000313" key="3">
    <source>
        <dbReference type="Proteomes" id="UP000016927"/>
    </source>
</evidence>
<feature type="region of interest" description="Disordered" evidence="1">
    <location>
        <begin position="1"/>
        <end position="33"/>
    </location>
</feature>
<keyword evidence="3" id="KW-1185">Reference proteome</keyword>
<gene>
    <name evidence="2" type="ORF">NBO_456g0005</name>
</gene>
<dbReference type="AlphaFoldDB" id="R0KNW9"/>
<accession>R0KNW9</accession>
<reference evidence="2 3" key="1">
    <citation type="journal article" date="2013" name="BMC Genomics">
        <title>Comparative genomics of parasitic silkworm microsporidia reveal an association between genome expansion and host adaptation.</title>
        <authorList>
            <person name="Pan G."/>
            <person name="Xu J."/>
            <person name="Li T."/>
            <person name="Xia Q."/>
            <person name="Liu S.L."/>
            <person name="Zhang G."/>
            <person name="Li S."/>
            <person name="Li C."/>
            <person name="Liu H."/>
            <person name="Yang L."/>
            <person name="Liu T."/>
            <person name="Zhang X."/>
            <person name="Wu Z."/>
            <person name="Fan W."/>
            <person name="Dang X."/>
            <person name="Xiang H."/>
            <person name="Tao M."/>
            <person name="Li Y."/>
            <person name="Hu J."/>
            <person name="Li Z."/>
            <person name="Lin L."/>
            <person name="Luo J."/>
            <person name="Geng L."/>
            <person name="Wang L."/>
            <person name="Long M."/>
            <person name="Wan Y."/>
            <person name="He N."/>
            <person name="Zhang Z."/>
            <person name="Lu C."/>
            <person name="Keeling P.J."/>
            <person name="Wang J."/>
            <person name="Xiang Z."/>
            <person name="Zhou Z."/>
        </authorList>
    </citation>
    <scope>NUCLEOTIDE SEQUENCE [LARGE SCALE GENOMIC DNA]</scope>
    <source>
        <strain evidence="3">CQ1 / CVCC 102059</strain>
    </source>
</reference>
<evidence type="ECO:0000256" key="1">
    <source>
        <dbReference type="SAM" id="MobiDB-lite"/>
    </source>
</evidence>
<proteinExistence type="predicted"/>